<feature type="compositionally biased region" description="Low complexity" evidence="1">
    <location>
        <begin position="354"/>
        <end position="379"/>
    </location>
</feature>
<sequence>MADTVMPPPHATRSTMVRTRSMTRRLAAAEPPMLPFAPPPLPPPAAVPLAPTPPASSAAAIAARRLVRASVAAVTVYTATALALNALGLAKYDGDRHVVTLGCVRAGSPWCSRSVVEIPAQWLPLAPRARTLAVDSTATARTPECASVSEDAGHDALVRQEVDDEEALQPTAPTTPPPPPLLRPHDADPADDALRKPRHAAPPHVPALSNADRASESLPDARMPVPGPDNGDHAPRHAVVWDPTLAHGPAPVLPPPGPPPAARDPLPRMHPTPDSATLIRIPIFDRTDVDPPHANPASAPVRRASPLSQRPARPVAPRVHDDAPSRVPPSFVETPIADPDPVVDPIHAATADLHASVPVHASPASVSPRVASARGSPRA</sequence>
<dbReference type="AlphaFoldDB" id="A0A0L0S648"/>
<evidence type="ECO:0000313" key="2">
    <source>
        <dbReference type="EMBL" id="KNE57891.1"/>
    </source>
</evidence>
<dbReference type="Proteomes" id="UP000054350">
    <property type="component" value="Unassembled WGS sequence"/>
</dbReference>
<keyword evidence="3" id="KW-1185">Reference proteome</keyword>
<proteinExistence type="predicted"/>
<organism evidence="2 3">
    <name type="scientific">Allomyces macrogynus (strain ATCC 38327)</name>
    <name type="common">Allomyces javanicus var. macrogynus</name>
    <dbReference type="NCBI Taxonomy" id="578462"/>
    <lineage>
        <taxon>Eukaryota</taxon>
        <taxon>Fungi</taxon>
        <taxon>Fungi incertae sedis</taxon>
        <taxon>Blastocladiomycota</taxon>
        <taxon>Blastocladiomycetes</taxon>
        <taxon>Blastocladiales</taxon>
        <taxon>Blastocladiaceae</taxon>
        <taxon>Allomyces</taxon>
    </lineage>
</organism>
<protein>
    <submittedName>
        <fullName evidence="2">Uncharacterized protein</fullName>
    </submittedName>
</protein>
<feature type="compositionally biased region" description="Pro residues" evidence="1">
    <location>
        <begin position="173"/>
        <end position="182"/>
    </location>
</feature>
<feature type="region of interest" description="Disordered" evidence="1">
    <location>
        <begin position="162"/>
        <end position="274"/>
    </location>
</feature>
<evidence type="ECO:0000256" key="1">
    <source>
        <dbReference type="SAM" id="MobiDB-lite"/>
    </source>
</evidence>
<dbReference type="EMBL" id="GG745332">
    <property type="protein sequence ID" value="KNE57891.1"/>
    <property type="molecule type" value="Genomic_DNA"/>
</dbReference>
<feature type="region of interest" description="Disordered" evidence="1">
    <location>
        <begin position="286"/>
        <end position="379"/>
    </location>
</feature>
<feature type="compositionally biased region" description="Basic and acidic residues" evidence="1">
    <location>
        <begin position="183"/>
        <end position="195"/>
    </location>
</feature>
<gene>
    <name evidence="2" type="ORF">AMAG_04736</name>
</gene>
<evidence type="ECO:0000313" key="3">
    <source>
        <dbReference type="Proteomes" id="UP000054350"/>
    </source>
</evidence>
<name>A0A0L0S648_ALLM3</name>
<reference evidence="2 3" key="1">
    <citation type="submission" date="2009-11" db="EMBL/GenBank/DDBJ databases">
        <title>Annotation of Allomyces macrogynus ATCC 38327.</title>
        <authorList>
            <consortium name="The Broad Institute Genome Sequencing Platform"/>
            <person name="Russ C."/>
            <person name="Cuomo C."/>
            <person name="Burger G."/>
            <person name="Gray M.W."/>
            <person name="Holland P.W.H."/>
            <person name="King N."/>
            <person name="Lang F.B.F."/>
            <person name="Roger A.J."/>
            <person name="Ruiz-Trillo I."/>
            <person name="Young S.K."/>
            <person name="Zeng Q."/>
            <person name="Gargeya S."/>
            <person name="Fitzgerald M."/>
            <person name="Haas B."/>
            <person name="Abouelleil A."/>
            <person name="Alvarado L."/>
            <person name="Arachchi H.M."/>
            <person name="Berlin A."/>
            <person name="Chapman S.B."/>
            <person name="Gearin G."/>
            <person name="Goldberg J."/>
            <person name="Griggs A."/>
            <person name="Gujja S."/>
            <person name="Hansen M."/>
            <person name="Heiman D."/>
            <person name="Howarth C."/>
            <person name="Larimer J."/>
            <person name="Lui A."/>
            <person name="MacDonald P.J.P."/>
            <person name="McCowen C."/>
            <person name="Montmayeur A."/>
            <person name="Murphy C."/>
            <person name="Neiman D."/>
            <person name="Pearson M."/>
            <person name="Priest M."/>
            <person name="Roberts A."/>
            <person name="Saif S."/>
            <person name="Shea T."/>
            <person name="Sisk P."/>
            <person name="Stolte C."/>
            <person name="Sykes S."/>
            <person name="Wortman J."/>
            <person name="Nusbaum C."/>
            <person name="Birren B."/>
        </authorList>
    </citation>
    <scope>NUCLEOTIDE SEQUENCE [LARGE SCALE GENOMIC DNA]</scope>
    <source>
        <strain evidence="2 3">ATCC 38327</strain>
    </source>
</reference>
<dbReference type="VEuPathDB" id="FungiDB:AMAG_04736"/>
<reference evidence="3" key="2">
    <citation type="submission" date="2009-11" db="EMBL/GenBank/DDBJ databases">
        <title>The Genome Sequence of Allomyces macrogynus strain ATCC 38327.</title>
        <authorList>
            <consortium name="The Broad Institute Genome Sequencing Platform"/>
            <person name="Russ C."/>
            <person name="Cuomo C."/>
            <person name="Shea T."/>
            <person name="Young S.K."/>
            <person name="Zeng Q."/>
            <person name="Koehrsen M."/>
            <person name="Haas B."/>
            <person name="Borodovsky M."/>
            <person name="Guigo R."/>
            <person name="Alvarado L."/>
            <person name="Berlin A."/>
            <person name="Borenstein D."/>
            <person name="Chen Z."/>
            <person name="Engels R."/>
            <person name="Freedman E."/>
            <person name="Gellesch M."/>
            <person name="Goldberg J."/>
            <person name="Griggs A."/>
            <person name="Gujja S."/>
            <person name="Heiman D."/>
            <person name="Hepburn T."/>
            <person name="Howarth C."/>
            <person name="Jen D."/>
            <person name="Larson L."/>
            <person name="Lewis B."/>
            <person name="Mehta T."/>
            <person name="Park D."/>
            <person name="Pearson M."/>
            <person name="Roberts A."/>
            <person name="Saif S."/>
            <person name="Shenoy N."/>
            <person name="Sisk P."/>
            <person name="Stolte C."/>
            <person name="Sykes S."/>
            <person name="Walk T."/>
            <person name="White J."/>
            <person name="Yandava C."/>
            <person name="Burger G."/>
            <person name="Gray M.W."/>
            <person name="Holland P.W.H."/>
            <person name="King N."/>
            <person name="Lang F.B.F."/>
            <person name="Roger A.J."/>
            <person name="Ruiz-Trillo I."/>
            <person name="Lander E."/>
            <person name="Nusbaum C."/>
        </authorList>
    </citation>
    <scope>NUCLEOTIDE SEQUENCE [LARGE SCALE GENOMIC DNA]</scope>
    <source>
        <strain evidence="3">ATCC 38327</strain>
    </source>
</reference>
<accession>A0A0L0S648</accession>
<feature type="compositionally biased region" description="Pro residues" evidence="1">
    <location>
        <begin position="251"/>
        <end position="262"/>
    </location>
</feature>